<dbReference type="FunCoup" id="A0A1D6JQ16">
    <property type="interactions" value="1472"/>
</dbReference>
<evidence type="ECO:0000256" key="4">
    <source>
        <dbReference type="ARBA" id="ARBA00022676"/>
    </source>
</evidence>
<name>A0A1D6JQ16_MAIZE</name>
<dbReference type="IntAct" id="A0A1D6JQ16">
    <property type="interactions" value="2"/>
</dbReference>
<dbReference type="InterPro" id="IPR019378">
    <property type="entry name" value="GDP-Fuc_O-FucTrfase"/>
</dbReference>
<evidence type="ECO:0000256" key="8">
    <source>
        <dbReference type="ARBA" id="ARBA00022989"/>
    </source>
</evidence>
<dbReference type="PANTHER" id="PTHR31741:SF51">
    <property type="entry name" value="RHAMNOGALACTURONAN I RHAMNOSYLTRANSFERASE 1"/>
    <property type="match status" value="1"/>
</dbReference>
<gene>
    <name evidence="14" type="ORF">ZEAMMB73_Zm00001d027842</name>
</gene>
<proteinExistence type="inferred from homology"/>
<evidence type="ECO:0000256" key="1">
    <source>
        <dbReference type="ARBA" id="ARBA00004606"/>
    </source>
</evidence>
<dbReference type="InParanoid" id="A0A1D6JQ16"/>
<dbReference type="InterPro" id="IPR024709">
    <property type="entry name" value="FucosylTrfase_pln"/>
</dbReference>
<dbReference type="GO" id="GO:0016757">
    <property type="term" value="F:glycosyltransferase activity"/>
    <property type="evidence" value="ECO:0007669"/>
    <property type="project" value="UniProtKB-KW"/>
</dbReference>
<keyword evidence="9" id="KW-0472">Membrane</keyword>
<evidence type="ECO:0000256" key="3">
    <source>
        <dbReference type="ARBA" id="ARBA00007737"/>
    </source>
</evidence>
<keyword evidence="8" id="KW-1133">Transmembrane helix</keyword>
<evidence type="ECO:0000256" key="10">
    <source>
        <dbReference type="ARBA" id="ARBA00023180"/>
    </source>
</evidence>
<keyword evidence="12" id="KW-0119">Carbohydrate metabolism</keyword>
<dbReference type="PIRSF" id="PIRSF009360">
    <property type="entry name" value="UCP009360"/>
    <property type="match status" value="1"/>
</dbReference>
<sequence length="543" mass="62140">MARSRPRVWLVAGCAAVILWASVAQLVAVGRFLLLFGLVGDADPSPPPSALPPPRIYMSNGYLKISCNGGLNQMRSEICDMVAVARLLNLTMVVPELDKRSFWADQSNFGDIFDVRHFINSLRDKVHIIEQLPEKLGPRDSNIIILEMPPVSWSDEKYYLHQILPLFNKYSIIHFNKTDARIANNGISTELQLLRCRVNFHALKFTPQIEGLGNKLVHKLRAKGSFVALHLRYEMDMLAFSGCNHGLSPEEAEELKKMRWHTSAKGDTNHHEDKDDDNYGDRHGNRYRSSCRWDTQPYSWMDSYVEVSSRPQSRNGHDVGVIEWPLEEVDVAQETESGKIWGRRYAYPWWRDKEIDSQAKRSQGLCPLTPEEASLVLKALGFQKDALMYIAAGEIYGGDRRLEPLRSAFPNLVRKEMLLDSEVLHQFQNHSSQMAALDFIVSTASDVFIPTFDGNMAKLVEGHRRFLGFRRSVVLDRRKLVELLDLYTNKTISWDKFASSVREAHKDRVAQPSCRRKLENRPKEEDYFYANPHECLANSTLCS</sequence>
<keyword evidence="11" id="KW-0294">Fucose metabolism</keyword>
<dbReference type="ExpressionAtlas" id="A0A1D6JQ16">
    <property type="expression patterns" value="baseline and differential"/>
</dbReference>
<evidence type="ECO:0000256" key="13">
    <source>
        <dbReference type="ARBA" id="ARBA00030350"/>
    </source>
</evidence>
<dbReference type="OMA" id="ETHKSRV"/>
<keyword evidence="7" id="KW-0735">Signal-anchor</keyword>
<dbReference type="GO" id="GO:0016020">
    <property type="term" value="C:membrane"/>
    <property type="evidence" value="ECO:0007669"/>
    <property type="project" value="UniProtKB-SubCell"/>
</dbReference>
<evidence type="ECO:0000256" key="9">
    <source>
        <dbReference type="ARBA" id="ARBA00023136"/>
    </source>
</evidence>
<organism evidence="14">
    <name type="scientific">Zea mays</name>
    <name type="common">Maize</name>
    <dbReference type="NCBI Taxonomy" id="4577"/>
    <lineage>
        <taxon>Eukaryota</taxon>
        <taxon>Viridiplantae</taxon>
        <taxon>Streptophyta</taxon>
        <taxon>Embryophyta</taxon>
        <taxon>Tracheophyta</taxon>
        <taxon>Spermatophyta</taxon>
        <taxon>Magnoliopsida</taxon>
        <taxon>Liliopsida</taxon>
        <taxon>Poales</taxon>
        <taxon>Poaceae</taxon>
        <taxon>PACMAD clade</taxon>
        <taxon>Panicoideae</taxon>
        <taxon>Andropogonodae</taxon>
        <taxon>Andropogoneae</taxon>
        <taxon>Tripsacinae</taxon>
        <taxon>Zea</taxon>
    </lineage>
</organism>
<comment type="subcellular location">
    <subcellularLocation>
        <location evidence="1">Membrane</location>
        <topology evidence="1">Single-pass type II membrane protein</topology>
    </subcellularLocation>
</comment>
<evidence type="ECO:0000256" key="6">
    <source>
        <dbReference type="ARBA" id="ARBA00022692"/>
    </source>
</evidence>
<dbReference type="CDD" id="cd11299">
    <property type="entry name" value="O-FucT_plant"/>
    <property type="match status" value="1"/>
</dbReference>
<evidence type="ECO:0000256" key="2">
    <source>
        <dbReference type="ARBA" id="ARBA00004881"/>
    </source>
</evidence>
<dbReference type="EMBL" id="CM007647">
    <property type="protein sequence ID" value="ONL94088.1"/>
    <property type="molecule type" value="Genomic_DNA"/>
</dbReference>
<accession>A0A1D6JQ16</accession>
<keyword evidence="10" id="KW-0325">Glycoprotein</keyword>
<comment type="similarity">
    <text evidence="3">Belongs to the glycosyltransferase GT106 family.</text>
</comment>
<keyword evidence="5 14" id="KW-0808">Transferase</keyword>
<dbReference type="AlphaFoldDB" id="A0A1D6JQ16"/>
<evidence type="ECO:0000256" key="12">
    <source>
        <dbReference type="ARBA" id="ARBA00023277"/>
    </source>
</evidence>
<dbReference type="GO" id="GO:0006004">
    <property type="term" value="P:fucose metabolic process"/>
    <property type="evidence" value="ECO:0007669"/>
    <property type="project" value="UniProtKB-KW"/>
</dbReference>
<dbReference type="PANTHER" id="PTHR31741">
    <property type="entry name" value="OS02G0726500 PROTEIN-RELATED"/>
    <property type="match status" value="1"/>
</dbReference>
<comment type="pathway">
    <text evidence="2">Glycan metabolism.</text>
</comment>
<protein>
    <recommendedName>
        <fullName evidence="13">O-fucosyltransferase family protein</fullName>
    </recommendedName>
</protein>
<dbReference type="Pfam" id="PF10250">
    <property type="entry name" value="O-FucT"/>
    <property type="match status" value="1"/>
</dbReference>
<evidence type="ECO:0000313" key="14">
    <source>
        <dbReference type="EMBL" id="ONL94088.1"/>
    </source>
</evidence>
<evidence type="ECO:0000256" key="5">
    <source>
        <dbReference type="ARBA" id="ARBA00022679"/>
    </source>
</evidence>
<keyword evidence="6" id="KW-0812">Transmembrane</keyword>
<reference evidence="14" key="1">
    <citation type="submission" date="2015-12" db="EMBL/GenBank/DDBJ databases">
        <title>Update maize B73 reference genome by single molecule sequencing technologies.</title>
        <authorList>
            <consortium name="Maize Genome Sequencing Project"/>
            <person name="Ware D."/>
        </authorList>
    </citation>
    <scope>NUCLEOTIDE SEQUENCE [LARGE SCALE GENOMIC DNA]</scope>
    <source>
        <tissue evidence="14">Seedling</tissue>
    </source>
</reference>
<evidence type="ECO:0000256" key="11">
    <source>
        <dbReference type="ARBA" id="ARBA00023253"/>
    </source>
</evidence>
<evidence type="ECO:0000256" key="7">
    <source>
        <dbReference type="ARBA" id="ARBA00022968"/>
    </source>
</evidence>
<keyword evidence="4 14" id="KW-0328">Glycosyltransferase</keyword>